<dbReference type="CDD" id="cd00077">
    <property type="entry name" value="HDc"/>
    <property type="match status" value="1"/>
</dbReference>
<dbReference type="SMART" id="SM00471">
    <property type="entry name" value="HDc"/>
    <property type="match status" value="1"/>
</dbReference>
<dbReference type="PROSITE" id="PS50885">
    <property type="entry name" value="HAMP"/>
    <property type="match status" value="1"/>
</dbReference>
<sequence length="552" mass="63398">MTKSIRTKIVLSMVFMLITGGMFLGVSNYTDSKMLAIDILKQNNQSELRNISDYYFEKLIYDMEFIVKTWAEDSDIVSYEKENGQGRYVKSIPENFEEIQGKWVGIIRSMENIAWMYYALEEDGSIFIAPVDETMPSDYDARVRDWYIGTARENGDVFWTEPYIDAGESGKLLQTVSRGVYRNNELVGVVGLDIELQKFTEIINELSYSKHSYIFLLNQMGDILAHNSEFPPELKPYVRRAAYNSDELITIDSVEYVSSSVPISINDWKLVAITRTNLESELKLIRNRIFGIVSTVILFGIFISIVLSRHLLRPLNSLILATDEVSRGNFKIRTNTKSKDEFNILSNSFNHMLDHIEDLIKERDKNYLKTVTVLANAIEASDEYTRGHCDRVGEISLKIGEKMGLSEREMDNLRFACILHDVGKIGINDRILNKPSSLTMEEYEVIKKHPMIGYEIIKEVDFLEEPANIMLQHHERIDGNGYPNGIKGEDIRLEAKILAVADTYDSISSERVYRKRVFTKEEIKEELIRSSDTQLDGKVVKALLDILNEQDN</sequence>
<comment type="subcellular location">
    <subcellularLocation>
        <location evidence="1">Cell membrane</location>
        <topology evidence="1">Multi-pass membrane protein</topology>
    </subcellularLocation>
</comment>
<dbReference type="InterPro" id="IPR037522">
    <property type="entry name" value="HD_GYP_dom"/>
</dbReference>
<evidence type="ECO:0000256" key="4">
    <source>
        <dbReference type="ARBA" id="ARBA00022989"/>
    </source>
</evidence>
<dbReference type="Pfam" id="PF02743">
    <property type="entry name" value="dCache_1"/>
    <property type="match status" value="1"/>
</dbReference>
<evidence type="ECO:0000256" key="1">
    <source>
        <dbReference type="ARBA" id="ARBA00004651"/>
    </source>
</evidence>
<feature type="transmembrane region" description="Helical" evidence="6">
    <location>
        <begin position="289"/>
        <end position="307"/>
    </location>
</feature>
<dbReference type="InterPro" id="IPR029151">
    <property type="entry name" value="Sensor-like_sf"/>
</dbReference>
<feature type="domain" description="HD-GYP" evidence="8">
    <location>
        <begin position="363"/>
        <end position="552"/>
    </location>
</feature>
<feature type="transmembrane region" description="Helical" evidence="6">
    <location>
        <begin position="9"/>
        <end position="29"/>
    </location>
</feature>
<feature type="domain" description="HAMP" evidence="7">
    <location>
        <begin position="309"/>
        <end position="361"/>
    </location>
</feature>
<dbReference type="PROSITE" id="PS51832">
    <property type="entry name" value="HD_GYP"/>
    <property type="match status" value="1"/>
</dbReference>
<dbReference type="SUPFAM" id="SSF103190">
    <property type="entry name" value="Sensory domain-like"/>
    <property type="match status" value="1"/>
</dbReference>
<reference evidence="9 10" key="1">
    <citation type="submission" date="2021-03" db="EMBL/GenBank/DDBJ databases">
        <title>Genomic Encyclopedia of Type Strains, Phase IV (KMG-IV): sequencing the most valuable type-strain genomes for metagenomic binning, comparative biology and taxonomic classification.</title>
        <authorList>
            <person name="Goeker M."/>
        </authorList>
    </citation>
    <scope>NUCLEOTIDE SEQUENCE [LARGE SCALE GENOMIC DNA]</scope>
    <source>
        <strain evidence="9 10">DSM 27512</strain>
    </source>
</reference>
<dbReference type="Pfam" id="PF00672">
    <property type="entry name" value="HAMP"/>
    <property type="match status" value="1"/>
</dbReference>
<dbReference type="CDD" id="cd06225">
    <property type="entry name" value="HAMP"/>
    <property type="match status" value="1"/>
</dbReference>
<dbReference type="RefSeq" id="WP_209661204.1">
    <property type="nucleotide sequence ID" value="NZ_JAGGLI010000022.1"/>
</dbReference>
<dbReference type="InterPro" id="IPR006675">
    <property type="entry name" value="HDIG_dom"/>
</dbReference>
<dbReference type="Pfam" id="PF13487">
    <property type="entry name" value="HD_5"/>
    <property type="match status" value="1"/>
</dbReference>
<evidence type="ECO:0000256" key="2">
    <source>
        <dbReference type="ARBA" id="ARBA00022475"/>
    </source>
</evidence>
<evidence type="ECO:0000259" key="8">
    <source>
        <dbReference type="PROSITE" id="PS51832"/>
    </source>
</evidence>
<accession>A0ABS4KK37</accession>
<dbReference type="InterPro" id="IPR003607">
    <property type="entry name" value="HD/PDEase_dom"/>
</dbReference>
<keyword evidence="5 6" id="KW-0472">Membrane</keyword>
<dbReference type="InterPro" id="IPR003660">
    <property type="entry name" value="HAMP_dom"/>
</dbReference>
<evidence type="ECO:0000259" key="7">
    <source>
        <dbReference type="PROSITE" id="PS50885"/>
    </source>
</evidence>
<dbReference type="SMART" id="SM00304">
    <property type="entry name" value="HAMP"/>
    <property type="match status" value="1"/>
</dbReference>
<organism evidence="9 10">
    <name type="scientific">Acetoanaerobium pronyense</name>
    <dbReference type="NCBI Taxonomy" id="1482736"/>
    <lineage>
        <taxon>Bacteria</taxon>
        <taxon>Bacillati</taxon>
        <taxon>Bacillota</taxon>
        <taxon>Clostridia</taxon>
        <taxon>Peptostreptococcales</taxon>
        <taxon>Filifactoraceae</taxon>
        <taxon>Acetoanaerobium</taxon>
    </lineage>
</organism>
<evidence type="ECO:0000256" key="3">
    <source>
        <dbReference type="ARBA" id="ARBA00022692"/>
    </source>
</evidence>
<evidence type="ECO:0000313" key="9">
    <source>
        <dbReference type="EMBL" id="MBP2028151.1"/>
    </source>
</evidence>
<dbReference type="Gene3D" id="1.10.3210.10">
    <property type="entry name" value="Hypothetical protein af1432"/>
    <property type="match status" value="1"/>
</dbReference>
<dbReference type="Gene3D" id="3.30.450.20">
    <property type="entry name" value="PAS domain"/>
    <property type="match status" value="2"/>
</dbReference>
<gene>
    <name evidence="9" type="ORF">J2Z35_001952</name>
</gene>
<dbReference type="NCBIfam" id="TIGR00277">
    <property type="entry name" value="HDIG"/>
    <property type="match status" value="1"/>
</dbReference>
<dbReference type="PANTHER" id="PTHR43155:SF2">
    <property type="entry name" value="CYCLIC DI-GMP PHOSPHODIESTERASE PA4108"/>
    <property type="match status" value="1"/>
</dbReference>
<evidence type="ECO:0000256" key="5">
    <source>
        <dbReference type="ARBA" id="ARBA00023136"/>
    </source>
</evidence>
<keyword evidence="2" id="KW-1003">Cell membrane</keyword>
<name>A0ABS4KK37_9FIRM</name>
<keyword evidence="3 6" id="KW-0812">Transmembrane</keyword>
<evidence type="ECO:0000256" key="6">
    <source>
        <dbReference type="SAM" id="Phobius"/>
    </source>
</evidence>
<dbReference type="InterPro" id="IPR033479">
    <property type="entry name" value="dCache_1"/>
</dbReference>
<dbReference type="EMBL" id="JAGGLI010000022">
    <property type="protein sequence ID" value="MBP2028151.1"/>
    <property type="molecule type" value="Genomic_DNA"/>
</dbReference>
<dbReference type="SUPFAM" id="SSF158472">
    <property type="entry name" value="HAMP domain-like"/>
    <property type="match status" value="1"/>
</dbReference>
<comment type="caution">
    <text evidence="9">The sequence shown here is derived from an EMBL/GenBank/DDBJ whole genome shotgun (WGS) entry which is preliminary data.</text>
</comment>
<keyword evidence="4 6" id="KW-1133">Transmembrane helix</keyword>
<dbReference type="Proteomes" id="UP001314903">
    <property type="component" value="Unassembled WGS sequence"/>
</dbReference>
<keyword evidence="10" id="KW-1185">Reference proteome</keyword>
<evidence type="ECO:0000313" key="10">
    <source>
        <dbReference type="Proteomes" id="UP001314903"/>
    </source>
</evidence>
<dbReference type="Gene3D" id="6.10.340.10">
    <property type="match status" value="1"/>
</dbReference>
<protein>
    <submittedName>
        <fullName evidence="9">Nucleotidyltransferase with HDIG domain</fullName>
    </submittedName>
</protein>
<dbReference type="SUPFAM" id="SSF109604">
    <property type="entry name" value="HD-domain/PDEase-like"/>
    <property type="match status" value="1"/>
</dbReference>
<dbReference type="CDD" id="cd12913">
    <property type="entry name" value="PDC1_MCP_like"/>
    <property type="match status" value="1"/>
</dbReference>
<proteinExistence type="predicted"/>
<dbReference type="PANTHER" id="PTHR43155">
    <property type="entry name" value="CYCLIC DI-GMP PHOSPHODIESTERASE PA4108-RELATED"/>
    <property type="match status" value="1"/>
</dbReference>